<evidence type="ECO:0000313" key="7">
    <source>
        <dbReference type="EMBL" id="MDI1486615.1"/>
    </source>
</evidence>
<evidence type="ECO:0000256" key="2">
    <source>
        <dbReference type="ARBA" id="ARBA00022679"/>
    </source>
</evidence>
<proteinExistence type="predicted"/>
<keyword evidence="3" id="KW-0949">S-adenosyl-L-methionine</keyword>
<dbReference type="InterPro" id="IPR012967">
    <property type="entry name" value="COMT_dimerisation"/>
</dbReference>
<dbReference type="PIRSF" id="PIRSF005739">
    <property type="entry name" value="O-mtase"/>
    <property type="match status" value="1"/>
</dbReference>
<feature type="domain" description="O-methyltransferase C-terminal" evidence="5">
    <location>
        <begin position="234"/>
        <end position="373"/>
    </location>
</feature>
<dbReference type="PROSITE" id="PS51683">
    <property type="entry name" value="SAM_OMT_II"/>
    <property type="match status" value="1"/>
</dbReference>
<sequence length="395" mass="44067">MGTTAEPDLSSLLAQIHSLGGNASSTEKKQLRLAALKLHRALEEPGDIVERVCFQYLETASIRIAIDLNLFDVLVKSDEPLTCDALAKLTKADPVLLGRILRSLESTGAIGVVGEIGNEAYVPTGTTRTFIIPPLAAGLEFCFDCLSPNWHELPSHLAKNKYQNPTDAMNAAIQGAWNTKDHFIQFLSTKPAFQRSFQMYMSGFDEGRGSWMEFYPVEKELASGAKQDKDAIMFVDVGGGLGHEAAAVKNRFPDLPGRFVVQELPHVISEIKFDGIEAMAHDFFTSQPLKGARAYYLRYILHDWNDERSHEILTHLREAMDPAYSKILINQWVIPTRHATPLMVHQDLNMMATFAAMERTEQETRDLLDKAGLKISRIYYPPDEASECIVEAVAK</sequence>
<keyword evidence="2" id="KW-0808">Transferase</keyword>
<dbReference type="AlphaFoldDB" id="A0AA43TTX8"/>
<dbReference type="SUPFAM" id="SSF53335">
    <property type="entry name" value="S-adenosyl-L-methionine-dependent methyltransferases"/>
    <property type="match status" value="1"/>
</dbReference>
<dbReference type="Gene3D" id="1.10.10.10">
    <property type="entry name" value="Winged helix-like DNA-binding domain superfamily/Winged helix DNA-binding domain"/>
    <property type="match status" value="1"/>
</dbReference>
<dbReference type="Pfam" id="PF00891">
    <property type="entry name" value="Methyltransf_2"/>
    <property type="match status" value="1"/>
</dbReference>
<dbReference type="EMBL" id="JAPUFD010000003">
    <property type="protein sequence ID" value="MDI1486615.1"/>
    <property type="molecule type" value="Genomic_DNA"/>
</dbReference>
<dbReference type="GO" id="GO:0008171">
    <property type="term" value="F:O-methyltransferase activity"/>
    <property type="evidence" value="ECO:0007669"/>
    <property type="project" value="InterPro"/>
</dbReference>
<dbReference type="InterPro" id="IPR036388">
    <property type="entry name" value="WH-like_DNA-bd_sf"/>
</dbReference>
<dbReference type="InterPro" id="IPR001077">
    <property type="entry name" value="COMT_C"/>
</dbReference>
<evidence type="ECO:0008006" key="9">
    <source>
        <dbReference type="Google" id="ProtNLM"/>
    </source>
</evidence>
<feature type="active site" description="Proton acceptor" evidence="4">
    <location>
        <position position="302"/>
    </location>
</feature>
<comment type="caution">
    <text evidence="7">The sequence shown here is derived from an EMBL/GenBank/DDBJ whole genome shotgun (WGS) entry which is preliminary data.</text>
</comment>
<evidence type="ECO:0000256" key="1">
    <source>
        <dbReference type="ARBA" id="ARBA00022603"/>
    </source>
</evidence>
<keyword evidence="1" id="KW-0489">Methyltransferase</keyword>
<dbReference type="PANTHER" id="PTHR43712:SF1">
    <property type="entry name" value="HYPOTHETICAL O-METHYLTRANSFERASE (EUROFUNG)-RELATED"/>
    <property type="match status" value="1"/>
</dbReference>
<dbReference type="PANTHER" id="PTHR43712">
    <property type="entry name" value="PUTATIVE (AFU_ORTHOLOGUE AFUA_4G14580)-RELATED"/>
    <property type="match status" value="1"/>
</dbReference>
<gene>
    <name evidence="7" type="ORF">OHK93_005847</name>
</gene>
<dbReference type="InterPro" id="IPR016461">
    <property type="entry name" value="COMT-like"/>
</dbReference>
<organism evidence="7 8">
    <name type="scientific">Ramalina farinacea</name>
    <dbReference type="NCBI Taxonomy" id="258253"/>
    <lineage>
        <taxon>Eukaryota</taxon>
        <taxon>Fungi</taxon>
        <taxon>Dikarya</taxon>
        <taxon>Ascomycota</taxon>
        <taxon>Pezizomycotina</taxon>
        <taxon>Lecanoromycetes</taxon>
        <taxon>OSLEUM clade</taxon>
        <taxon>Lecanoromycetidae</taxon>
        <taxon>Lecanorales</taxon>
        <taxon>Lecanorineae</taxon>
        <taxon>Ramalinaceae</taxon>
        <taxon>Ramalina</taxon>
    </lineage>
</organism>
<evidence type="ECO:0000259" key="5">
    <source>
        <dbReference type="Pfam" id="PF00891"/>
    </source>
</evidence>
<feature type="domain" description="O-methyltransferase dimerisation" evidence="6">
    <location>
        <begin position="53"/>
        <end position="130"/>
    </location>
</feature>
<evidence type="ECO:0000259" key="6">
    <source>
        <dbReference type="Pfam" id="PF08100"/>
    </source>
</evidence>
<dbReference type="GO" id="GO:0032259">
    <property type="term" value="P:methylation"/>
    <property type="evidence" value="ECO:0007669"/>
    <property type="project" value="UniProtKB-KW"/>
</dbReference>
<reference evidence="7" key="1">
    <citation type="journal article" date="2023" name="Genome Biol. Evol.">
        <title>First Whole Genome Sequence and Flow Cytometry Genome Size Data for the Lichen-Forming Fungus Ramalina farinacea (Ascomycota).</title>
        <authorList>
            <person name="Llewellyn T."/>
            <person name="Mian S."/>
            <person name="Hill R."/>
            <person name="Leitch I.J."/>
            <person name="Gaya E."/>
        </authorList>
    </citation>
    <scope>NUCLEOTIDE SEQUENCE</scope>
    <source>
        <strain evidence="7">LIQ254RAFAR</strain>
    </source>
</reference>
<dbReference type="Gene3D" id="3.40.50.150">
    <property type="entry name" value="Vaccinia Virus protein VP39"/>
    <property type="match status" value="1"/>
</dbReference>
<dbReference type="GO" id="GO:0046983">
    <property type="term" value="F:protein dimerization activity"/>
    <property type="evidence" value="ECO:0007669"/>
    <property type="project" value="InterPro"/>
</dbReference>
<evidence type="ECO:0000256" key="4">
    <source>
        <dbReference type="PIRSR" id="PIRSR005739-1"/>
    </source>
</evidence>
<dbReference type="Proteomes" id="UP001161017">
    <property type="component" value="Unassembled WGS sequence"/>
</dbReference>
<protein>
    <recommendedName>
        <fullName evidence="9">O-methyltransferase domain-containing protein</fullName>
    </recommendedName>
</protein>
<accession>A0AA43TTX8</accession>
<keyword evidence="8" id="KW-1185">Reference proteome</keyword>
<name>A0AA43TTX8_9LECA</name>
<dbReference type="Pfam" id="PF08100">
    <property type="entry name" value="Dimerisation"/>
    <property type="match status" value="1"/>
</dbReference>
<evidence type="ECO:0000256" key="3">
    <source>
        <dbReference type="ARBA" id="ARBA00022691"/>
    </source>
</evidence>
<dbReference type="InterPro" id="IPR029063">
    <property type="entry name" value="SAM-dependent_MTases_sf"/>
</dbReference>
<evidence type="ECO:0000313" key="8">
    <source>
        <dbReference type="Proteomes" id="UP001161017"/>
    </source>
</evidence>
<dbReference type="SUPFAM" id="SSF46785">
    <property type="entry name" value="Winged helix' DNA-binding domain"/>
    <property type="match status" value="1"/>
</dbReference>
<dbReference type="InterPro" id="IPR036390">
    <property type="entry name" value="WH_DNA-bd_sf"/>
</dbReference>